<dbReference type="InterPro" id="IPR038475">
    <property type="entry name" value="RecG_C_sf"/>
</dbReference>
<dbReference type="PANTHER" id="PTHR30595:SF6">
    <property type="entry name" value="SCHLAFEN ALBA-2 DOMAIN-CONTAINING PROTEIN"/>
    <property type="match status" value="1"/>
</dbReference>
<reference evidence="3 4" key="1">
    <citation type="submission" date="2020-02" db="EMBL/GenBank/DDBJ databases">
        <title>Characterization of phylogenetic diversity of novel bifidobacterial species isolated in Czech ZOOs.</title>
        <authorList>
            <person name="Lugli G.A."/>
            <person name="Vera N.B."/>
            <person name="Ventura M."/>
        </authorList>
    </citation>
    <scope>NUCLEOTIDE SEQUENCE [LARGE SCALE GENOMIC DNA]</scope>
    <source>
        <strain evidence="3 4">DSM 109963</strain>
    </source>
</reference>
<dbReference type="Proteomes" id="UP000553756">
    <property type="component" value="Unassembled WGS sequence"/>
</dbReference>
<dbReference type="Gene3D" id="3.30.950.30">
    <property type="entry name" value="Schlafen, AAA domain"/>
    <property type="match status" value="1"/>
</dbReference>
<dbReference type="Pfam" id="PF04326">
    <property type="entry name" value="SLFN_AlbA_2"/>
    <property type="match status" value="1"/>
</dbReference>
<feature type="domain" description="Schlafen AlbA-2" evidence="1">
    <location>
        <begin position="19"/>
        <end position="140"/>
    </location>
</feature>
<dbReference type="Pfam" id="PF13749">
    <property type="entry name" value="HATPase_c_4"/>
    <property type="match status" value="1"/>
</dbReference>
<keyword evidence="4" id="KW-1185">Reference proteome</keyword>
<proteinExistence type="predicted"/>
<organism evidence="3 4">
    <name type="scientific">Bifidobacterium panos</name>
    <dbReference type="NCBI Taxonomy" id="2675321"/>
    <lineage>
        <taxon>Bacteria</taxon>
        <taxon>Bacillati</taxon>
        <taxon>Actinomycetota</taxon>
        <taxon>Actinomycetes</taxon>
        <taxon>Bifidobacteriales</taxon>
        <taxon>Bifidobacteriaceae</taxon>
        <taxon>Bifidobacterium</taxon>
    </lineage>
</organism>
<dbReference type="EMBL" id="JAAIIJ010000021">
    <property type="protein sequence ID" value="NMN02452.1"/>
    <property type="molecule type" value="Genomic_DNA"/>
</dbReference>
<feature type="domain" description="Filamentation induced by cAMP protein Fic-like C-terminal" evidence="2">
    <location>
        <begin position="443"/>
        <end position="492"/>
    </location>
</feature>
<sequence>MLELDLLNLVEKIQNRKAEAQTIELKAAHEGCPTKLYDTLSSFSNQDDGGIIIFGLDEQQDYSAVGVYDVQDLIKHVAEQCNQMHPKVRAMFTICDIEGKHVVSAEIPSMDITDRPCYYEGKGRNRGSYIRVGEADEPMTEYEIYSYEAFRRKYEDETHPVERADINDLDESRVTSYITTLKDGKPNLSQMPDSRILDLMSIVREGKPTLAGAMLFCPYPQAFFPQLGIIAARQLSDEIPANTDGERFQDNERIEGPLPDQLRDAMYFIRRNMRTKTSISPQTGERSDVPEYPIAAIREIVLNALIHRDYSIHTQGKPIRLRFLSDRLVISNPGGLYGRLTLDQLGHVQPDTRNPVIATTMEVLKLTENRHSGIPTIRRLMSEAGLPEPLFENRHGEFRVTLFASSAHESPNGADSTDKMDTAPTTRLDAATKRQAVLEFCSTPRTRNQIAEHLGINSTTYAISRYVQPLVQEGLLRLSLPDKPSSRNQTYQAVQ</sequence>
<evidence type="ECO:0000313" key="4">
    <source>
        <dbReference type="Proteomes" id="UP000553756"/>
    </source>
</evidence>
<accession>A0ABX1T098</accession>
<dbReference type="InterPro" id="IPR049514">
    <property type="entry name" value="Fic-like_C"/>
</dbReference>
<evidence type="ECO:0000259" key="2">
    <source>
        <dbReference type="Pfam" id="PF21247"/>
    </source>
</evidence>
<dbReference type="InterPro" id="IPR007421">
    <property type="entry name" value="Schlafen_AlbA_2_dom"/>
</dbReference>
<dbReference type="InterPro" id="IPR038461">
    <property type="entry name" value="Schlafen_AlbA_2_dom_sf"/>
</dbReference>
<dbReference type="PANTHER" id="PTHR30595">
    <property type="entry name" value="GLPR-RELATED TRANSCRIPTIONAL REPRESSOR"/>
    <property type="match status" value="1"/>
</dbReference>
<comment type="caution">
    <text evidence="3">The sequence shown here is derived from an EMBL/GenBank/DDBJ whole genome shotgun (WGS) entry which is preliminary data.</text>
</comment>
<dbReference type="Gene3D" id="3.30.565.60">
    <property type="match status" value="1"/>
</dbReference>
<name>A0ABX1T098_9BIFI</name>
<gene>
    <name evidence="3" type="ORF">G1C94_1074</name>
</gene>
<evidence type="ECO:0000259" key="1">
    <source>
        <dbReference type="Pfam" id="PF04326"/>
    </source>
</evidence>
<protein>
    <submittedName>
        <fullName evidence="3">ATPase AAA</fullName>
    </submittedName>
</protein>
<dbReference type="Pfam" id="PF21247">
    <property type="entry name" value="Fic-like_C"/>
    <property type="match status" value="1"/>
</dbReference>
<evidence type="ECO:0000313" key="3">
    <source>
        <dbReference type="EMBL" id="NMN02452.1"/>
    </source>
</evidence>